<dbReference type="Gene3D" id="2.60.120.10">
    <property type="entry name" value="Jelly Rolls"/>
    <property type="match status" value="2"/>
</dbReference>
<dbReference type="AlphaFoldDB" id="A0A1R2BFV4"/>
<dbReference type="SUPFAM" id="SSF51206">
    <property type="entry name" value="cAMP-binding domain-like"/>
    <property type="match status" value="2"/>
</dbReference>
<evidence type="ECO:0000259" key="1">
    <source>
        <dbReference type="PROSITE" id="PS50042"/>
    </source>
</evidence>
<protein>
    <recommendedName>
        <fullName evidence="1">Cyclic nucleotide-binding domain-containing protein</fullName>
    </recommendedName>
</protein>
<comment type="caution">
    <text evidence="2">The sequence shown here is derived from an EMBL/GenBank/DDBJ whole genome shotgun (WGS) entry which is preliminary data.</text>
</comment>
<feature type="domain" description="Cyclic nucleotide-binding" evidence="1">
    <location>
        <begin position="199"/>
        <end position="338"/>
    </location>
</feature>
<sequence length="403" mass="46969">MEEMFLRSKSVVYLKFSRKGMRSATRVAEKDPKDLNPQELSTFKEIRGILAIPSFKRTKEQINIIASYLNTIPYFQDLQEKESEEVVYEAAKYLKHHYSILKTFPLVVDDEANRFFLILSGNVRLYKKGAKGPSQCIEVHKHQCFGEPFIPEIVDYYQASCLGPTHFGILDSIDYKRMRDHLFDKKFKIILRFLSTIPFLSGLSRKYIQKIISFFKVRKFKRHEIVFKENEKPNYVYFIEEGEFIVLKNSRISTPSPSRLYREPVMKDIVTRQKLAILGKGETMGEEDVVMKKALRSYGCECFSDAAKVLMISSYDFLNYLAKTEDVVEILKKRCEEKLNNRDTISRINSETLKMRLPSPKPPISPLVSPRSNLRNVLTRSGHTSPMRSGTPKYRIYYKPLNN</sequence>
<dbReference type="InterPro" id="IPR014710">
    <property type="entry name" value="RmlC-like_jellyroll"/>
</dbReference>
<evidence type="ECO:0000313" key="2">
    <source>
        <dbReference type="EMBL" id="OMJ75662.1"/>
    </source>
</evidence>
<evidence type="ECO:0000313" key="3">
    <source>
        <dbReference type="Proteomes" id="UP000187209"/>
    </source>
</evidence>
<dbReference type="SMART" id="SM00100">
    <property type="entry name" value="cNMP"/>
    <property type="match status" value="2"/>
</dbReference>
<keyword evidence="3" id="KW-1185">Reference proteome</keyword>
<dbReference type="PROSITE" id="PS50042">
    <property type="entry name" value="CNMP_BINDING_3"/>
    <property type="match status" value="2"/>
</dbReference>
<name>A0A1R2BFV4_9CILI</name>
<feature type="domain" description="Cyclic nucleotide-binding" evidence="1">
    <location>
        <begin position="110"/>
        <end position="147"/>
    </location>
</feature>
<dbReference type="CDD" id="cd00038">
    <property type="entry name" value="CAP_ED"/>
    <property type="match status" value="1"/>
</dbReference>
<dbReference type="Proteomes" id="UP000187209">
    <property type="component" value="Unassembled WGS sequence"/>
</dbReference>
<proteinExistence type="predicted"/>
<dbReference type="PANTHER" id="PTHR23011">
    <property type="entry name" value="CYCLIC NUCLEOTIDE-BINDING DOMAIN CONTAINING PROTEIN"/>
    <property type="match status" value="1"/>
</dbReference>
<dbReference type="EMBL" id="MPUH01000677">
    <property type="protein sequence ID" value="OMJ75662.1"/>
    <property type="molecule type" value="Genomic_DNA"/>
</dbReference>
<organism evidence="2 3">
    <name type="scientific">Stentor coeruleus</name>
    <dbReference type="NCBI Taxonomy" id="5963"/>
    <lineage>
        <taxon>Eukaryota</taxon>
        <taxon>Sar</taxon>
        <taxon>Alveolata</taxon>
        <taxon>Ciliophora</taxon>
        <taxon>Postciliodesmatophora</taxon>
        <taxon>Heterotrichea</taxon>
        <taxon>Heterotrichida</taxon>
        <taxon>Stentoridae</taxon>
        <taxon>Stentor</taxon>
    </lineage>
</organism>
<dbReference type="PANTHER" id="PTHR23011:SF28">
    <property type="entry name" value="CYCLIC NUCLEOTIDE-BINDING DOMAIN CONTAINING PROTEIN"/>
    <property type="match status" value="1"/>
</dbReference>
<dbReference type="InterPro" id="IPR000595">
    <property type="entry name" value="cNMP-bd_dom"/>
</dbReference>
<gene>
    <name evidence="2" type="ORF">SteCoe_25154</name>
</gene>
<accession>A0A1R2BFV4</accession>
<reference evidence="2 3" key="1">
    <citation type="submission" date="2016-11" db="EMBL/GenBank/DDBJ databases">
        <title>The macronuclear genome of Stentor coeruleus: a giant cell with tiny introns.</title>
        <authorList>
            <person name="Slabodnick M."/>
            <person name="Ruby J.G."/>
            <person name="Reiff S.B."/>
            <person name="Swart E.C."/>
            <person name="Gosai S."/>
            <person name="Prabakaran S."/>
            <person name="Witkowska E."/>
            <person name="Larue G.E."/>
            <person name="Fisher S."/>
            <person name="Freeman R.M."/>
            <person name="Gunawardena J."/>
            <person name="Chu W."/>
            <person name="Stover N.A."/>
            <person name="Gregory B.D."/>
            <person name="Nowacki M."/>
            <person name="Derisi J."/>
            <person name="Roy S.W."/>
            <person name="Marshall W.F."/>
            <person name="Sood P."/>
        </authorList>
    </citation>
    <scope>NUCLEOTIDE SEQUENCE [LARGE SCALE GENOMIC DNA]</scope>
    <source>
        <strain evidence="2">WM001</strain>
    </source>
</reference>
<dbReference type="InterPro" id="IPR018490">
    <property type="entry name" value="cNMP-bd_dom_sf"/>
</dbReference>